<comment type="cofactor">
    <cofactor evidence="1">
        <name>a metal cation</name>
        <dbReference type="ChEBI" id="CHEBI:25213"/>
    </cofactor>
</comment>
<organism evidence="19 20">
    <name type="scientific">Olsenella porci</name>
    <dbReference type="NCBI Taxonomy" id="2652279"/>
    <lineage>
        <taxon>Bacteria</taxon>
        <taxon>Bacillati</taxon>
        <taxon>Actinomycetota</taxon>
        <taxon>Coriobacteriia</taxon>
        <taxon>Coriobacteriales</taxon>
        <taxon>Atopobiaceae</taxon>
        <taxon>Olsenella</taxon>
    </lineage>
</organism>
<dbReference type="FunFam" id="3.30.360.10:FF:000005">
    <property type="entry name" value="Homoserine dehydrogenase"/>
    <property type="match status" value="1"/>
</dbReference>
<dbReference type="Pfam" id="PF03447">
    <property type="entry name" value="NAD_binding_3"/>
    <property type="match status" value="1"/>
</dbReference>
<evidence type="ECO:0000256" key="7">
    <source>
        <dbReference type="ARBA" id="ARBA00022605"/>
    </source>
</evidence>
<comment type="function">
    <text evidence="12">Catalyzes the conversion of L-aspartate-beta-semialdehyde (L-Asa) to L-homoserine (L-Hse), the third step in the biosynthesis of threonine and methionine from aspartate.</text>
</comment>
<comment type="pathway">
    <text evidence="3 15">Amino-acid biosynthesis; L-methionine biosynthesis via de novo pathway; L-homoserine from L-aspartate: step 3/3.</text>
</comment>
<name>A0A6N7XLS5_9ACTN</name>
<proteinExistence type="inferred from homology"/>
<evidence type="ECO:0000256" key="15">
    <source>
        <dbReference type="RuleBase" id="RU000579"/>
    </source>
</evidence>
<accession>A0A6N7XLS5</accession>
<keyword evidence="20" id="KW-1185">Reference proteome</keyword>
<dbReference type="Gene3D" id="3.40.50.720">
    <property type="entry name" value="NAD(P)-binding Rossmann-like Domain"/>
    <property type="match status" value="1"/>
</dbReference>
<protein>
    <recommendedName>
        <fullName evidence="6 15">Homoserine dehydrogenase</fullName>
        <ecNumber evidence="5 15">1.1.1.3</ecNumber>
    </recommendedName>
</protein>
<dbReference type="Proteomes" id="UP000469325">
    <property type="component" value="Unassembled WGS sequence"/>
</dbReference>
<evidence type="ECO:0000256" key="11">
    <source>
        <dbReference type="ARBA" id="ARBA00023167"/>
    </source>
</evidence>
<dbReference type="InterPro" id="IPR036291">
    <property type="entry name" value="NAD(P)-bd_dom_sf"/>
</dbReference>
<dbReference type="UniPathway" id="UPA00051">
    <property type="reaction ID" value="UER00465"/>
</dbReference>
<dbReference type="InterPro" id="IPR005106">
    <property type="entry name" value="Asp/hSer_DH_NAD-bd"/>
</dbReference>
<dbReference type="EC" id="1.1.1.3" evidence="5 15"/>
<dbReference type="EMBL" id="VUNC01000002">
    <property type="protein sequence ID" value="MST72188.1"/>
    <property type="molecule type" value="Genomic_DNA"/>
</dbReference>
<feature type="domain" description="Homoserine dehydrogenase catalytic" evidence="17">
    <location>
        <begin position="120"/>
        <end position="297"/>
    </location>
</feature>
<evidence type="ECO:0000256" key="6">
    <source>
        <dbReference type="ARBA" id="ARBA00013376"/>
    </source>
</evidence>
<comment type="catalytic activity">
    <reaction evidence="13">
        <text>L-homoserine + NADP(+) = L-aspartate 4-semialdehyde + NADPH + H(+)</text>
        <dbReference type="Rhea" id="RHEA:15761"/>
        <dbReference type="ChEBI" id="CHEBI:15378"/>
        <dbReference type="ChEBI" id="CHEBI:57476"/>
        <dbReference type="ChEBI" id="CHEBI:57783"/>
        <dbReference type="ChEBI" id="CHEBI:58349"/>
        <dbReference type="ChEBI" id="CHEBI:537519"/>
        <dbReference type="EC" id="1.1.1.3"/>
    </reaction>
    <physiologicalReaction direction="right-to-left" evidence="13">
        <dbReference type="Rhea" id="RHEA:15763"/>
    </physiologicalReaction>
</comment>
<dbReference type="Gene3D" id="3.30.360.10">
    <property type="entry name" value="Dihydrodipicolinate Reductase, domain 2"/>
    <property type="match status" value="1"/>
</dbReference>
<evidence type="ECO:0000256" key="3">
    <source>
        <dbReference type="ARBA" id="ARBA00005062"/>
    </source>
</evidence>
<dbReference type="GO" id="GO:0009086">
    <property type="term" value="P:methionine biosynthetic process"/>
    <property type="evidence" value="ECO:0007669"/>
    <property type="project" value="UniProtKB-KW"/>
</dbReference>
<evidence type="ECO:0000256" key="4">
    <source>
        <dbReference type="ARBA" id="ARBA00006753"/>
    </source>
</evidence>
<comment type="caution">
    <text evidence="19">The sequence shown here is derived from an EMBL/GenBank/DDBJ whole genome shotgun (WGS) entry which is preliminary data.</text>
</comment>
<dbReference type="AlphaFoldDB" id="A0A6N7XLS5"/>
<dbReference type="GO" id="GO:0050661">
    <property type="term" value="F:NADP binding"/>
    <property type="evidence" value="ECO:0007669"/>
    <property type="project" value="InterPro"/>
</dbReference>
<dbReference type="RefSeq" id="WP_154434034.1">
    <property type="nucleotide sequence ID" value="NZ_VUNC01000002.1"/>
</dbReference>
<evidence type="ECO:0000259" key="17">
    <source>
        <dbReference type="Pfam" id="PF00742"/>
    </source>
</evidence>
<dbReference type="PANTHER" id="PTHR43331">
    <property type="entry name" value="HOMOSERINE DEHYDROGENASE"/>
    <property type="match status" value="1"/>
</dbReference>
<evidence type="ECO:0000256" key="2">
    <source>
        <dbReference type="ARBA" id="ARBA00005056"/>
    </source>
</evidence>
<keyword evidence="9 15" id="KW-0560">Oxidoreductase</keyword>
<dbReference type="NCBIfam" id="NF004976">
    <property type="entry name" value="PRK06349.1"/>
    <property type="match status" value="1"/>
</dbReference>
<feature type="domain" description="Aspartate/homoserine dehydrogenase NAD-binding" evidence="18">
    <location>
        <begin position="7"/>
        <end position="111"/>
    </location>
</feature>
<evidence type="ECO:0000256" key="8">
    <source>
        <dbReference type="ARBA" id="ARBA00022697"/>
    </source>
</evidence>
<reference evidence="19 20" key="1">
    <citation type="submission" date="2019-08" db="EMBL/GenBank/DDBJ databases">
        <title>In-depth cultivation of the pig gut microbiome towards novel bacterial diversity and tailored functional studies.</title>
        <authorList>
            <person name="Wylensek D."/>
            <person name="Hitch T.C.A."/>
            <person name="Clavel T."/>
        </authorList>
    </citation>
    <scope>NUCLEOTIDE SEQUENCE [LARGE SCALE GENOMIC DNA]</scope>
    <source>
        <strain evidence="19 20">CA-Schmier-601-WT-1</strain>
    </source>
</reference>
<evidence type="ECO:0000259" key="18">
    <source>
        <dbReference type="Pfam" id="PF03447"/>
    </source>
</evidence>
<comment type="pathway">
    <text evidence="2 15">Amino-acid biosynthesis; L-threonine biosynthesis; L-threonine from L-aspartate: step 3/5.</text>
</comment>
<keyword evidence="11 15" id="KW-0486">Methionine biosynthesis</keyword>
<evidence type="ECO:0000256" key="10">
    <source>
        <dbReference type="ARBA" id="ARBA00023053"/>
    </source>
</evidence>
<keyword evidence="15" id="KW-0521">NADP</keyword>
<keyword evidence="8 15" id="KW-0791">Threonine biosynthesis</keyword>
<evidence type="ECO:0000256" key="13">
    <source>
        <dbReference type="ARBA" id="ARBA00048841"/>
    </source>
</evidence>
<dbReference type="GO" id="GO:0004412">
    <property type="term" value="F:homoserine dehydrogenase activity"/>
    <property type="evidence" value="ECO:0007669"/>
    <property type="project" value="UniProtKB-EC"/>
</dbReference>
<keyword evidence="10" id="KW-0915">Sodium</keyword>
<evidence type="ECO:0000256" key="16">
    <source>
        <dbReference type="RuleBase" id="RU004171"/>
    </source>
</evidence>
<comment type="similarity">
    <text evidence="4 16">Belongs to the homoserine dehydrogenase family.</text>
</comment>
<evidence type="ECO:0000256" key="12">
    <source>
        <dbReference type="ARBA" id="ARBA00044930"/>
    </source>
</evidence>
<dbReference type="SUPFAM" id="SSF51735">
    <property type="entry name" value="NAD(P)-binding Rossmann-fold domains"/>
    <property type="match status" value="1"/>
</dbReference>
<evidence type="ECO:0000256" key="1">
    <source>
        <dbReference type="ARBA" id="ARBA00001920"/>
    </source>
</evidence>
<evidence type="ECO:0000256" key="5">
    <source>
        <dbReference type="ARBA" id="ARBA00013213"/>
    </source>
</evidence>
<evidence type="ECO:0000313" key="20">
    <source>
        <dbReference type="Proteomes" id="UP000469325"/>
    </source>
</evidence>
<dbReference type="Pfam" id="PF00742">
    <property type="entry name" value="Homoserine_dh"/>
    <property type="match status" value="1"/>
</dbReference>
<comment type="catalytic activity">
    <reaction evidence="14">
        <text>L-homoserine + NAD(+) = L-aspartate 4-semialdehyde + NADH + H(+)</text>
        <dbReference type="Rhea" id="RHEA:15757"/>
        <dbReference type="ChEBI" id="CHEBI:15378"/>
        <dbReference type="ChEBI" id="CHEBI:57476"/>
        <dbReference type="ChEBI" id="CHEBI:57540"/>
        <dbReference type="ChEBI" id="CHEBI:57945"/>
        <dbReference type="ChEBI" id="CHEBI:537519"/>
        <dbReference type="EC" id="1.1.1.3"/>
    </reaction>
    <physiologicalReaction direction="right-to-left" evidence="14">
        <dbReference type="Rhea" id="RHEA:15759"/>
    </physiologicalReaction>
</comment>
<dbReference type="PANTHER" id="PTHR43331:SF1">
    <property type="entry name" value="HOMOSERINE DEHYDROGENASE"/>
    <property type="match status" value="1"/>
</dbReference>
<sequence>MKIAILGHGVVGRGVDRIVTERVEGVEVSRILELPDRLTDPRMTSNFQDIVDDPEISLVVECMGGIEPAHTFIMDALSAGKSVVTSNKAVVAEHFGEFVSQANFSHAGLYIEATCGGGIPWIASILKARRIDDISSISGIMNGTTNYIVDAMVREGADFDVVLAEAQRLGYAERDPSADIDGIDVRNKTIIASSVAFDTTCTGSIPVTGIRTLTKADLDLFESRGLSVKLLGRAVQGDGRYAAAVEPVAVPLRSLEANVPSNFNLCTLVGTTVGELKFYGQGAGSLPTGNAIVQDILDFSEGRVPHYDIDTPKQYDPTLLTSDYVIRTSSYVEDSEPYAEDFEFVGGDRAFLLRGITAEKAHEAFVNVLDQDPSSFMAAIARED</sequence>
<dbReference type="GO" id="GO:0009088">
    <property type="term" value="P:threonine biosynthetic process"/>
    <property type="evidence" value="ECO:0007669"/>
    <property type="project" value="UniProtKB-UniPathway"/>
</dbReference>
<gene>
    <name evidence="19" type="ORF">FYJ68_03570</name>
</gene>
<evidence type="ECO:0000313" key="19">
    <source>
        <dbReference type="EMBL" id="MST72188.1"/>
    </source>
</evidence>
<evidence type="ECO:0000256" key="9">
    <source>
        <dbReference type="ARBA" id="ARBA00023002"/>
    </source>
</evidence>
<dbReference type="UniPathway" id="UPA00050">
    <property type="reaction ID" value="UER00063"/>
</dbReference>
<dbReference type="SUPFAM" id="SSF55347">
    <property type="entry name" value="Glyceraldehyde-3-phosphate dehydrogenase-like, C-terminal domain"/>
    <property type="match status" value="1"/>
</dbReference>
<dbReference type="PROSITE" id="PS01042">
    <property type="entry name" value="HOMOSER_DHGENASE"/>
    <property type="match status" value="1"/>
</dbReference>
<keyword evidence="7 15" id="KW-0028">Amino-acid biosynthesis</keyword>
<dbReference type="InterPro" id="IPR019811">
    <property type="entry name" value="HDH_CS"/>
</dbReference>
<dbReference type="InterPro" id="IPR001342">
    <property type="entry name" value="HDH_cat"/>
</dbReference>
<evidence type="ECO:0000256" key="14">
    <source>
        <dbReference type="ARBA" id="ARBA00049031"/>
    </source>
</evidence>